<dbReference type="Gene3D" id="1.10.10.1940">
    <property type="match status" value="1"/>
</dbReference>
<feature type="domain" description="ShKT" evidence="5">
    <location>
        <begin position="166"/>
        <end position="204"/>
    </location>
</feature>
<keyword evidence="2" id="KW-1015">Disulfide bond</keyword>
<dbReference type="FunFam" id="1.10.10.1940:FF:000002">
    <property type="entry name" value="PHAryngeal gland Toxin-related"/>
    <property type="match status" value="2"/>
</dbReference>
<dbReference type="STRING" id="131310.A0A0N4ZVT0"/>
<comment type="caution">
    <text evidence="3">Lacks conserved residue(s) required for the propagation of feature annotation.</text>
</comment>
<evidence type="ECO:0000256" key="2">
    <source>
        <dbReference type="ARBA" id="ARBA00023157"/>
    </source>
</evidence>
<feature type="domain" description="ShKT" evidence="5">
    <location>
        <begin position="217"/>
        <end position="256"/>
    </location>
</feature>
<evidence type="ECO:0000256" key="3">
    <source>
        <dbReference type="PROSITE-ProRule" id="PRU01005"/>
    </source>
</evidence>
<accession>A0A0N4ZVT0</accession>
<evidence type="ECO:0000313" key="6">
    <source>
        <dbReference type="Proteomes" id="UP000038045"/>
    </source>
</evidence>
<dbReference type="PANTHER" id="PTHR46219">
    <property type="entry name" value="PROTEIN CBG11138"/>
    <property type="match status" value="1"/>
</dbReference>
<keyword evidence="6" id="KW-1185">Reference proteome</keyword>
<proteinExistence type="predicted"/>
<dbReference type="InterPro" id="IPR003582">
    <property type="entry name" value="ShKT_dom"/>
</dbReference>
<dbReference type="Gene3D" id="1.10.10.1870">
    <property type="entry name" value="ShTK domain-like"/>
    <property type="match status" value="1"/>
</dbReference>
<evidence type="ECO:0000259" key="5">
    <source>
        <dbReference type="PROSITE" id="PS51670"/>
    </source>
</evidence>
<reference evidence="7" key="1">
    <citation type="submission" date="2017-02" db="UniProtKB">
        <authorList>
            <consortium name="WormBaseParasite"/>
        </authorList>
    </citation>
    <scope>IDENTIFICATION</scope>
</reference>
<sequence>MYYIDILLFTILLSINVKYTYSAVGSTCTTKADCGTGFSCILLLVNGNIQNTCIKSCTSASDCDGGTCDANPSGDGTDSTDKMCSTAVNPTTQTCVTGSNTECTGTENICSPYDLSCQLANITEACTTDANCVTGLKCYSKTCQNPTTTVATTTKSSATTVGSSTCVDLVTGGSNDCASLKNLCTNTLYISLMKQKCPKTCGYCTSSGGSGTTASTCKDLTGANGVSNCASTAYLCQNTVYKDLMKTQCPKTCGYC</sequence>
<dbReference type="Pfam" id="PF01549">
    <property type="entry name" value="ShK"/>
    <property type="match status" value="2"/>
</dbReference>
<dbReference type="PROSITE" id="PS51670">
    <property type="entry name" value="SHKT"/>
    <property type="match status" value="2"/>
</dbReference>
<dbReference type="WBParaSite" id="PTRK_0001271300.1">
    <property type="protein sequence ID" value="PTRK_0001271300.1"/>
    <property type="gene ID" value="PTRK_0001271300"/>
</dbReference>
<name>A0A0N4ZVT0_PARTI</name>
<feature type="chain" id="PRO_5005892283" evidence="4">
    <location>
        <begin position="23"/>
        <end position="256"/>
    </location>
</feature>
<organism evidence="6 7">
    <name type="scientific">Parastrongyloides trichosuri</name>
    <name type="common">Possum-specific nematode worm</name>
    <dbReference type="NCBI Taxonomy" id="131310"/>
    <lineage>
        <taxon>Eukaryota</taxon>
        <taxon>Metazoa</taxon>
        <taxon>Ecdysozoa</taxon>
        <taxon>Nematoda</taxon>
        <taxon>Chromadorea</taxon>
        <taxon>Rhabditida</taxon>
        <taxon>Tylenchina</taxon>
        <taxon>Panagrolaimomorpha</taxon>
        <taxon>Strongyloidoidea</taxon>
        <taxon>Strongyloididae</taxon>
        <taxon>Parastrongyloides</taxon>
    </lineage>
</organism>
<protein>
    <submittedName>
        <fullName evidence="7">ShKT domain-containing protein</fullName>
    </submittedName>
</protein>
<dbReference type="SMART" id="SM00254">
    <property type="entry name" value="ShKT"/>
    <property type="match status" value="2"/>
</dbReference>
<evidence type="ECO:0000256" key="4">
    <source>
        <dbReference type="SAM" id="SignalP"/>
    </source>
</evidence>
<feature type="signal peptide" evidence="4">
    <location>
        <begin position="1"/>
        <end position="22"/>
    </location>
</feature>
<dbReference type="Proteomes" id="UP000038045">
    <property type="component" value="Unplaced"/>
</dbReference>
<dbReference type="AlphaFoldDB" id="A0A0N4ZVT0"/>
<keyword evidence="1 4" id="KW-0732">Signal</keyword>
<evidence type="ECO:0000256" key="1">
    <source>
        <dbReference type="ARBA" id="ARBA00022729"/>
    </source>
</evidence>
<evidence type="ECO:0000313" key="7">
    <source>
        <dbReference type="WBParaSite" id="PTRK_0001271300.1"/>
    </source>
</evidence>
<dbReference type="PANTHER" id="PTHR46219:SF5">
    <property type="entry name" value="SHKT DOMAIN-CONTAINING PROTEIN"/>
    <property type="match status" value="1"/>
</dbReference>